<reference evidence="2 3" key="1">
    <citation type="journal article" date="2019" name="Int. J. Syst. Evol. Microbiol.">
        <title>The Global Catalogue of Microorganisms (GCM) 10K type strain sequencing project: providing services to taxonomists for standard genome sequencing and annotation.</title>
        <authorList>
            <consortium name="The Broad Institute Genomics Platform"/>
            <consortium name="The Broad Institute Genome Sequencing Center for Infectious Disease"/>
            <person name="Wu L."/>
            <person name="Ma J."/>
        </authorList>
    </citation>
    <scope>NUCLEOTIDE SEQUENCE [LARGE SCALE GENOMIC DNA]</scope>
    <source>
        <strain evidence="2 3">JCM 14368</strain>
    </source>
</reference>
<comment type="caution">
    <text evidence="2">The sequence shown here is derived from an EMBL/GenBank/DDBJ whole genome shotgun (WGS) entry which is preliminary data.</text>
</comment>
<proteinExistence type="predicted"/>
<name>A0ABN1BYL1_9DEIO</name>
<organism evidence="2 3">
    <name type="scientific">Deinococcus depolymerans</name>
    <dbReference type="NCBI Taxonomy" id="392408"/>
    <lineage>
        <taxon>Bacteria</taxon>
        <taxon>Thermotogati</taxon>
        <taxon>Deinococcota</taxon>
        <taxon>Deinococci</taxon>
        <taxon>Deinococcales</taxon>
        <taxon>Deinococcaceae</taxon>
        <taxon>Deinococcus</taxon>
    </lineage>
</organism>
<keyword evidence="1" id="KW-0472">Membrane</keyword>
<dbReference type="Proteomes" id="UP001500191">
    <property type="component" value="Unassembled WGS sequence"/>
</dbReference>
<keyword evidence="1" id="KW-0812">Transmembrane</keyword>
<evidence type="ECO:0000313" key="2">
    <source>
        <dbReference type="EMBL" id="GAA0508266.1"/>
    </source>
</evidence>
<keyword evidence="1" id="KW-1133">Transmembrane helix</keyword>
<dbReference type="EMBL" id="BAAADB010000012">
    <property type="protein sequence ID" value="GAA0508266.1"/>
    <property type="molecule type" value="Genomic_DNA"/>
</dbReference>
<evidence type="ECO:0008006" key="4">
    <source>
        <dbReference type="Google" id="ProtNLM"/>
    </source>
</evidence>
<keyword evidence="3" id="KW-1185">Reference proteome</keyword>
<evidence type="ECO:0000256" key="1">
    <source>
        <dbReference type="SAM" id="Phobius"/>
    </source>
</evidence>
<gene>
    <name evidence="2" type="ORF">GCM10008937_15110</name>
</gene>
<feature type="transmembrane region" description="Helical" evidence="1">
    <location>
        <begin position="13"/>
        <end position="34"/>
    </location>
</feature>
<protein>
    <recommendedName>
        <fullName evidence="4">Secreted protein</fullName>
    </recommendedName>
</protein>
<evidence type="ECO:0000313" key="3">
    <source>
        <dbReference type="Proteomes" id="UP001500191"/>
    </source>
</evidence>
<accession>A0ABN1BYL1</accession>
<dbReference type="RefSeq" id="WP_343757440.1">
    <property type="nucleotide sequence ID" value="NZ_BAAADB010000012.1"/>
</dbReference>
<sequence length="95" mass="10375">MTDEPTKDALGTAMTWLGGGGALAAIGVLIKGFVTGTAGQEKEIRDALAEENARLRVRARYAMEWQDLCLRARREAEKLGFDPAGWPDDPEEDEP</sequence>